<accession>A0AAW9NXK2</accession>
<protein>
    <recommendedName>
        <fullName evidence="3">BclA C-terminal domain-containing protein</fullName>
    </recommendedName>
</protein>
<name>A0AAW9NXK2_9BACL</name>
<dbReference type="EMBL" id="JARSFG010000020">
    <property type="protein sequence ID" value="MEC1179883.1"/>
    <property type="molecule type" value="Genomic_DNA"/>
</dbReference>
<dbReference type="RefSeq" id="WP_326124378.1">
    <property type="nucleotide sequence ID" value="NZ_JARSFG010000020.1"/>
</dbReference>
<evidence type="ECO:0008006" key="3">
    <source>
        <dbReference type="Google" id="ProtNLM"/>
    </source>
</evidence>
<dbReference type="AlphaFoldDB" id="A0AAW9NXK2"/>
<sequence length="175" mass="18304">MSFKDANGHCHSNKCHVTESKYLARFVATQGPIIPPPERVLSFGSLRGDTVTDTTPVMTPVPFSVAGPLSKVTVSPTGNELVVSESGVYQVTLSINAIAFAAPDPGQNYLTASITVNGAPIFTQGLAVFNITSRNSSTFVVQAALNAGDSVGASATSDDPIFGYLNRSLTILQLN</sequence>
<dbReference type="InterPro" id="IPR008983">
    <property type="entry name" value="Tumour_necrosis_fac-like_dom"/>
</dbReference>
<comment type="caution">
    <text evidence="1">The sequence shown here is derived from an EMBL/GenBank/DDBJ whole genome shotgun (WGS) entry which is preliminary data.</text>
</comment>
<gene>
    <name evidence="1" type="ORF">P9B03_15390</name>
</gene>
<evidence type="ECO:0000313" key="2">
    <source>
        <dbReference type="Proteomes" id="UP001344888"/>
    </source>
</evidence>
<proteinExistence type="predicted"/>
<evidence type="ECO:0000313" key="1">
    <source>
        <dbReference type="EMBL" id="MEC1179883.1"/>
    </source>
</evidence>
<organism evidence="1 2">
    <name type="scientific">Metasolibacillus meyeri</name>
    <dbReference type="NCBI Taxonomy" id="1071052"/>
    <lineage>
        <taxon>Bacteria</taxon>
        <taxon>Bacillati</taxon>
        <taxon>Bacillota</taxon>
        <taxon>Bacilli</taxon>
        <taxon>Bacillales</taxon>
        <taxon>Caryophanaceae</taxon>
        <taxon>Metasolibacillus</taxon>
    </lineage>
</organism>
<dbReference type="Gene3D" id="2.60.120.40">
    <property type="match status" value="1"/>
</dbReference>
<reference evidence="1 2" key="1">
    <citation type="submission" date="2023-03" db="EMBL/GenBank/DDBJ databases">
        <title>Bacillus Genome Sequencing.</title>
        <authorList>
            <person name="Dunlap C."/>
        </authorList>
    </citation>
    <scope>NUCLEOTIDE SEQUENCE [LARGE SCALE GENOMIC DNA]</scope>
    <source>
        <strain evidence="1 2">B-59205</strain>
    </source>
</reference>
<keyword evidence="2" id="KW-1185">Reference proteome</keyword>
<dbReference type="Proteomes" id="UP001344888">
    <property type="component" value="Unassembled WGS sequence"/>
</dbReference>